<evidence type="ECO:0000313" key="14">
    <source>
        <dbReference type="EMBL" id="TGY43731.1"/>
    </source>
</evidence>
<evidence type="ECO:0000256" key="13">
    <source>
        <dbReference type="SAM" id="Phobius"/>
    </source>
</evidence>
<dbReference type="EMBL" id="SRYR01000001">
    <property type="protein sequence ID" value="TGY43731.1"/>
    <property type="molecule type" value="Genomic_DNA"/>
</dbReference>
<evidence type="ECO:0000256" key="2">
    <source>
        <dbReference type="ARBA" id="ARBA00004651"/>
    </source>
</evidence>
<feature type="transmembrane region" description="Helical" evidence="13">
    <location>
        <begin position="244"/>
        <end position="266"/>
    </location>
</feature>
<evidence type="ECO:0000313" key="15">
    <source>
        <dbReference type="Proteomes" id="UP000306888"/>
    </source>
</evidence>
<evidence type="ECO:0000256" key="1">
    <source>
        <dbReference type="ARBA" id="ARBA00003408"/>
    </source>
</evidence>
<keyword evidence="8 13" id="KW-0812">Transmembrane</keyword>
<dbReference type="NCBIfam" id="TIGR00797">
    <property type="entry name" value="matE"/>
    <property type="match status" value="1"/>
</dbReference>
<evidence type="ECO:0000256" key="10">
    <source>
        <dbReference type="ARBA" id="ARBA00023065"/>
    </source>
</evidence>
<feature type="transmembrane region" description="Helical" evidence="13">
    <location>
        <begin position="12"/>
        <end position="36"/>
    </location>
</feature>
<feature type="transmembrane region" description="Helical" evidence="13">
    <location>
        <begin position="419"/>
        <end position="444"/>
    </location>
</feature>
<dbReference type="PANTHER" id="PTHR43298">
    <property type="entry name" value="MULTIDRUG RESISTANCE PROTEIN NORM-RELATED"/>
    <property type="match status" value="1"/>
</dbReference>
<accession>A0A4S2DRQ5</accession>
<dbReference type="GO" id="GO:0006811">
    <property type="term" value="P:monoatomic ion transport"/>
    <property type="evidence" value="ECO:0007669"/>
    <property type="project" value="UniProtKB-KW"/>
</dbReference>
<dbReference type="GO" id="GO:0015297">
    <property type="term" value="F:antiporter activity"/>
    <property type="evidence" value="ECO:0007669"/>
    <property type="project" value="UniProtKB-KW"/>
</dbReference>
<keyword evidence="6" id="KW-0050">Antiport</keyword>
<dbReference type="GO" id="GO:0042910">
    <property type="term" value="F:xenobiotic transmembrane transporter activity"/>
    <property type="evidence" value="ECO:0007669"/>
    <property type="project" value="InterPro"/>
</dbReference>
<dbReference type="GO" id="GO:0005886">
    <property type="term" value="C:plasma membrane"/>
    <property type="evidence" value="ECO:0007669"/>
    <property type="project" value="UniProtKB-SubCell"/>
</dbReference>
<evidence type="ECO:0000256" key="7">
    <source>
        <dbReference type="ARBA" id="ARBA00022475"/>
    </source>
</evidence>
<comment type="subcellular location">
    <subcellularLocation>
        <location evidence="2">Cell membrane</location>
        <topology evidence="2">Multi-pass membrane protein</topology>
    </subcellularLocation>
</comment>
<evidence type="ECO:0000256" key="8">
    <source>
        <dbReference type="ARBA" id="ARBA00022692"/>
    </source>
</evidence>
<evidence type="ECO:0000256" key="6">
    <source>
        <dbReference type="ARBA" id="ARBA00022449"/>
    </source>
</evidence>
<sequence length="460" mass="49867">MKKTVDLVSGNILSALIKLSLPILGTSFIQMAYNMIDMIWVGRMGSDAVAAVGTAGFFTWFGSALVFISKIGAEIGVSQAIGKKDKVERNKYIYNSLLINIIIAITYTILLILLRNNLVGFFKLGNEEIIRMAIEYLIVVSLGMIFSFLNPLFTGIFNASGSSKVPFLINSIGLVFNIVFDPILIFGLFGFPRLGVIGAALATVLAQVIVTLIFIVAFIKNGYSLSLKNKKYIDKAIIIRICKLGIPMALQNCGFSFFAMVIGRVVASFGPVAIAVQKVGSQIEAISWMTAEGFAAALTAFVGQNYGANKWGRILKGYKATILVASVLGVLSSLLLIFAGRELFSVFIPEKEAIEVGAAYLTILGFSQLFMCIEITTAGAFSGLGDTVTPFWVSIILTGLRIPIAIFLSSYLALGLNGVWWSISGTSILKGIILVILFFIMVIIPNKNKFKKSIDNLECR</sequence>
<gene>
    <name evidence="14" type="ORF">E5347_02645</name>
</gene>
<feature type="transmembrane region" description="Helical" evidence="13">
    <location>
        <begin position="286"/>
        <end position="308"/>
    </location>
</feature>
<feature type="transmembrane region" description="Helical" evidence="13">
    <location>
        <begin position="48"/>
        <end position="71"/>
    </location>
</feature>
<name>A0A4S2DRQ5_9CLOT</name>
<keyword evidence="9 13" id="KW-1133">Transmembrane helix</keyword>
<evidence type="ECO:0000256" key="12">
    <source>
        <dbReference type="ARBA" id="ARBA00031636"/>
    </source>
</evidence>
<proteinExistence type="inferred from homology"/>
<dbReference type="PANTHER" id="PTHR43298:SF2">
    <property type="entry name" value="FMN_FAD EXPORTER YEEO-RELATED"/>
    <property type="match status" value="1"/>
</dbReference>
<feature type="transmembrane region" description="Helical" evidence="13">
    <location>
        <begin position="134"/>
        <end position="153"/>
    </location>
</feature>
<dbReference type="InterPro" id="IPR048279">
    <property type="entry name" value="MdtK-like"/>
</dbReference>
<feature type="transmembrane region" description="Helical" evidence="13">
    <location>
        <begin position="320"/>
        <end position="339"/>
    </location>
</feature>
<feature type="transmembrane region" description="Helical" evidence="13">
    <location>
        <begin position="197"/>
        <end position="223"/>
    </location>
</feature>
<keyword evidence="5" id="KW-0813">Transport</keyword>
<feature type="transmembrane region" description="Helical" evidence="13">
    <location>
        <begin position="391"/>
        <end position="413"/>
    </location>
</feature>
<comment type="caution">
    <text evidence="14">The sequence shown here is derived from an EMBL/GenBank/DDBJ whole genome shotgun (WGS) entry which is preliminary data.</text>
</comment>
<keyword evidence="11 13" id="KW-0472">Membrane</keyword>
<comment type="function">
    <text evidence="1">Multidrug efflux pump.</text>
</comment>
<reference evidence="14 15" key="1">
    <citation type="submission" date="2019-04" db="EMBL/GenBank/DDBJ databases">
        <title>Microbes associate with the intestines of laboratory mice.</title>
        <authorList>
            <person name="Navarre W."/>
            <person name="Wong E."/>
            <person name="Huang K."/>
            <person name="Tropini C."/>
            <person name="Ng K."/>
            <person name="Yu B."/>
        </authorList>
    </citation>
    <scope>NUCLEOTIDE SEQUENCE [LARGE SCALE GENOMIC DNA]</scope>
    <source>
        <strain evidence="14 15">NM50_B9-20</strain>
    </source>
</reference>
<keyword evidence="10" id="KW-0406">Ion transport</keyword>
<dbReference type="OrthoDB" id="9776324at2"/>
<protein>
    <recommendedName>
        <fullName evidence="4">Probable multidrug resistance protein NorM</fullName>
    </recommendedName>
    <alternativeName>
        <fullName evidence="12">Multidrug-efflux transporter</fullName>
    </alternativeName>
</protein>
<dbReference type="InterPro" id="IPR002528">
    <property type="entry name" value="MATE_fam"/>
</dbReference>
<keyword evidence="15" id="KW-1185">Reference proteome</keyword>
<feature type="transmembrane region" description="Helical" evidence="13">
    <location>
        <begin position="165"/>
        <end position="191"/>
    </location>
</feature>
<evidence type="ECO:0000256" key="4">
    <source>
        <dbReference type="ARBA" id="ARBA00020268"/>
    </source>
</evidence>
<feature type="transmembrane region" description="Helical" evidence="13">
    <location>
        <begin position="359"/>
        <end position="384"/>
    </location>
</feature>
<evidence type="ECO:0000256" key="3">
    <source>
        <dbReference type="ARBA" id="ARBA00010199"/>
    </source>
</evidence>
<organism evidence="14 15">
    <name type="scientific">Clostridium sartagoforme</name>
    <dbReference type="NCBI Taxonomy" id="84031"/>
    <lineage>
        <taxon>Bacteria</taxon>
        <taxon>Bacillati</taxon>
        <taxon>Bacillota</taxon>
        <taxon>Clostridia</taxon>
        <taxon>Eubacteriales</taxon>
        <taxon>Clostridiaceae</taxon>
        <taxon>Clostridium</taxon>
    </lineage>
</organism>
<dbReference type="InterPro" id="IPR050222">
    <property type="entry name" value="MATE_MdtK"/>
</dbReference>
<dbReference type="AlphaFoldDB" id="A0A4S2DRQ5"/>
<dbReference type="Pfam" id="PF01554">
    <property type="entry name" value="MatE"/>
    <property type="match status" value="2"/>
</dbReference>
<feature type="transmembrane region" description="Helical" evidence="13">
    <location>
        <begin position="92"/>
        <end position="114"/>
    </location>
</feature>
<dbReference type="Proteomes" id="UP000306888">
    <property type="component" value="Unassembled WGS sequence"/>
</dbReference>
<keyword evidence="7" id="KW-1003">Cell membrane</keyword>
<dbReference type="RefSeq" id="WP_136004349.1">
    <property type="nucleotide sequence ID" value="NZ_SRYR01000001.1"/>
</dbReference>
<dbReference type="CDD" id="cd13140">
    <property type="entry name" value="MATE_like_1"/>
    <property type="match status" value="1"/>
</dbReference>
<evidence type="ECO:0000256" key="5">
    <source>
        <dbReference type="ARBA" id="ARBA00022448"/>
    </source>
</evidence>
<evidence type="ECO:0000256" key="9">
    <source>
        <dbReference type="ARBA" id="ARBA00022989"/>
    </source>
</evidence>
<evidence type="ECO:0000256" key="11">
    <source>
        <dbReference type="ARBA" id="ARBA00023136"/>
    </source>
</evidence>
<dbReference type="PIRSF" id="PIRSF006603">
    <property type="entry name" value="DinF"/>
    <property type="match status" value="1"/>
</dbReference>
<comment type="similarity">
    <text evidence="3">Belongs to the multi antimicrobial extrusion (MATE) (TC 2.A.66.1) family.</text>
</comment>